<reference evidence="3 4" key="1">
    <citation type="submission" date="2015-01" db="EMBL/GenBank/DDBJ databases">
        <title>Evolution of Trichinella species and genotypes.</title>
        <authorList>
            <person name="Korhonen P.K."/>
            <person name="Edoardo P."/>
            <person name="Giuseppe L.R."/>
            <person name="Gasser R.B."/>
        </authorList>
    </citation>
    <scope>NUCLEOTIDE SEQUENCE [LARGE SCALE GENOMIC DNA]</scope>
    <source>
        <strain evidence="1">ISS13</strain>
        <strain evidence="2">ISS588</strain>
    </source>
</reference>
<dbReference type="EMBL" id="JYDR01000070">
    <property type="protein sequence ID" value="KRY70654.1"/>
    <property type="molecule type" value="Genomic_DNA"/>
</dbReference>
<evidence type="ECO:0000313" key="3">
    <source>
        <dbReference type="Proteomes" id="UP000054632"/>
    </source>
</evidence>
<evidence type="ECO:0000313" key="1">
    <source>
        <dbReference type="EMBL" id="KRY70654.1"/>
    </source>
</evidence>
<comment type="caution">
    <text evidence="2">The sequence shown here is derived from an EMBL/GenBank/DDBJ whole genome shotgun (WGS) entry which is preliminary data.</text>
</comment>
<evidence type="ECO:0000313" key="4">
    <source>
        <dbReference type="Proteomes" id="UP000054805"/>
    </source>
</evidence>
<evidence type="ECO:0000313" key="2">
    <source>
        <dbReference type="EMBL" id="KRZ29403.1"/>
    </source>
</evidence>
<dbReference type="Proteomes" id="UP000054632">
    <property type="component" value="Unassembled WGS sequence"/>
</dbReference>
<name>A0A0V1J368_TRIPS</name>
<dbReference type="AlphaFoldDB" id="A0A0V1J368"/>
<organism evidence="2 4">
    <name type="scientific">Trichinella pseudospiralis</name>
    <name type="common">Parasitic roundworm</name>
    <dbReference type="NCBI Taxonomy" id="6337"/>
    <lineage>
        <taxon>Eukaryota</taxon>
        <taxon>Metazoa</taxon>
        <taxon>Ecdysozoa</taxon>
        <taxon>Nematoda</taxon>
        <taxon>Enoplea</taxon>
        <taxon>Dorylaimia</taxon>
        <taxon>Trichinellida</taxon>
        <taxon>Trichinellidae</taxon>
        <taxon>Trichinella</taxon>
    </lineage>
</organism>
<keyword evidence="4" id="KW-1185">Reference proteome</keyword>
<gene>
    <name evidence="1" type="ORF">T4A_11031</name>
    <name evidence="2" type="ORF">T4B_8465</name>
</gene>
<dbReference type="Proteomes" id="UP000054805">
    <property type="component" value="Unassembled WGS sequence"/>
</dbReference>
<dbReference type="EMBL" id="JYDS01000046">
    <property type="protein sequence ID" value="KRZ29403.1"/>
    <property type="molecule type" value="Genomic_DNA"/>
</dbReference>
<protein>
    <submittedName>
        <fullName evidence="2">Uncharacterized protein</fullName>
    </submittedName>
</protein>
<sequence length="213" mass="23957">MGTRRDSDCIAFLQPLRPLLKTTESFNQFLMKIPKVHESLWLTINWVESHIPLCDATMTSKFSLAVKQSLKRCEINFQMLLISMDNLLNSILYNDDLVAWEFYRTLLSSCGIKASKVGTLPILGICVEWACFQVAFFTAYGTLFRRRLYTLCGIETFAFYKAIHRVEDFLASKATTSQNSSDNSQSTNHWSVVIHASKSLATGSGNAATFGPT</sequence>
<proteinExistence type="predicted"/>
<accession>A0A0V1J368</accession>